<dbReference type="SUPFAM" id="SSF52540">
    <property type="entry name" value="P-loop containing nucleoside triphosphate hydrolases"/>
    <property type="match status" value="1"/>
</dbReference>
<accession>A0A7J6SFE2</accession>
<dbReference type="GO" id="GO:0004252">
    <property type="term" value="F:serine-type endopeptidase activity"/>
    <property type="evidence" value="ECO:0007669"/>
    <property type="project" value="InterPro"/>
</dbReference>
<dbReference type="Gene3D" id="1.10.8.60">
    <property type="match status" value="1"/>
</dbReference>
<keyword evidence="3" id="KW-0378">Hydrolase</keyword>
<reference evidence="3 4" key="1">
    <citation type="submission" date="2020-04" db="EMBL/GenBank/DDBJ databases">
        <title>Perkinsus olseni comparative genomics.</title>
        <authorList>
            <person name="Bogema D.R."/>
        </authorList>
    </citation>
    <scope>NUCLEOTIDE SEQUENCE [LARGE SCALE GENOMIC DNA]</scope>
    <source>
        <strain evidence="3">ATCC PRA-205</strain>
    </source>
</reference>
<feature type="non-terminal residue" evidence="3">
    <location>
        <position position="1"/>
    </location>
</feature>
<dbReference type="GO" id="GO:0005759">
    <property type="term" value="C:mitochondrial matrix"/>
    <property type="evidence" value="ECO:0007669"/>
    <property type="project" value="TreeGrafter"/>
</dbReference>
<dbReference type="Proteomes" id="UP000574390">
    <property type="component" value="Unassembled WGS sequence"/>
</dbReference>
<comment type="caution">
    <text evidence="3">The sequence shown here is derived from an EMBL/GenBank/DDBJ whole genome shotgun (WGS) entry which is preliminary data.</text>
</comment>
<dbReference type="GO" id="GO:0007005">
    <property type="term" value="P:mitochondrion organization"/>
    <property type="evidence" value="ECO:0007669"/>
    <property type="project" value="TreeGrafter"/>
</dbReference>
<keyword evidence="3" id="KW-0645">Protease</keyword>
<dbReference type="InterPro" id="IPR027417">
    <property type="entry name" value="P-loop_NTPase"/>
</dbReference>
<dbReference type="GO" id="GO:0004176">
    <property type="term" value="F:ATP-dependent peptidase activity"/>
    <property type="evidence" value="ECO:0007669"/>
    <property type="project" value="InterPro"/>
</dbReference>
<evidence type="ECO:0000313" key="4">
    <source>
        <dbReference type="Proteomes" id="UP000574390"/>
    </source>
</evidence>
<name>A0A7J6SFE2_PEROL</name>
<feature type="compositionally biased region" description="Acidic residues" evidence="1">
    <location>
        <begin position="68"/>
        <end position="85"/>
    </location>
</feature>
<dbReference type="InterPro" id="IPR027065">
    <property type="entry name" value="Lon_Prtase"/>
</dbReference>
<organism evidence="3 4">
    <name type="scientific">Perkinsus olseni</name>
    <name type="common">Perkinsus atlanticus</name>
    <dbReference type="NCBI Taxonomy" id="32597"/>
    <lineage>
        <taxon>Eukaryota</taxon>
        <taxon>Sar</taxon>
        <taxon>Alveolata</taxon>
        <taxon>Perkinsozoa</taxon>
        <taxon>Perkinsea</taxon>
        <taxon>Perkinsida</taxon>
        <taxon>Perkinsidae</taxon>
        <taxon>Perkinsus</taxon>
    </lineage>
</organism>
<dbReference type="InterPro" id="IPR054594">
    <property type="entry name" value="Lon_lid"/>
</dbReference>
<feature type="region of interest" description="Disordered" evidence="1">
    <location>
        <begin position="51"/>
        <end position="93"/>
    </location>
</feature>
<feature type="non-terminal residue" evidence="3">
    <location>
        <position position="131"/>
    </location>
</feature>
<feature type="compositionally biased region" description="Polar residues" evidence="1">
    <location>
        <begin position="55"/>
        <end position="64"/>
    </location>
</feature>
<dbReference type="GO" id="GO:0003697">
    <property type="term" value="F:single-stranded DNA binding"/>
    <property type="evidence" value="ECO:0007669"/>
    <property type="project" value="TreeGrafter"/>
</dbReference>
<sequence>VELTHKATEALIRGYCREAGVRNLEKHVDKIMRKLSFKVAKVKEERLLIEEATARSEQSATTTGEAVEASDDAAEGSSVEDVEEEDVRKDPSLHWDAAKETGCDKLMRQIPEDVDCVITPKRLVDLVGKPA</sequence>
<gene>
    <name evidence="3" type="primary">PIM1_4</name>
    <name evidence="3" type="ORF">FOZ62_017133</name>
</gene>
<dbReference type="PANTHER" id="PTHR43718">
    <property type="entry name" value="LON PROTEASE"/>
    <property type="match status" value="1"/>
</dbReference>
<dbReference type="Pfam" id="PF22667">
    <property type="entry name" value="Lon_lid"/>
    <property type="match status" value="1"/>
</dbReference>
<dbReference type="PANTHER" id="PTHR43718:SF2">
    <property type="entry name" value="LON PROTEASE HOMOLOG, MITOCHONDRIAL"/>
    <property type="match status" value="1"/>
</dbReference>
<protein>
    <submittedName>
        <fullName evidence="3">ATP-dependent Lon protease pim1</fullName>
    </submittedName>
</protein>
<dbReference type="GO" id="GO:0005524">
    <property type="term" value="F:ATP binding"/>
    <property type="evidence" value="ECO:0007669"/>
    <property type="project" value="InterPro"/>
</dbReference>
<evidence type="ECO:0000313" key="3">
    <source>
        <dbReference type="EMBL" id="KAF4731714.1"/>
    </source>
</evidence>
<proteinExistence type="predicted"/>
<dbReference type="GO" id="GO:0006515">
    <property type="term" value="P:protein quality control for misfolded or incompletely synthesized proteins"/>
    <property type="evidence" value="ECO:0007669"/>
    <property type="project" value="TreeGrafter"/>
</dbReference>
<evidence type="ECO:0000256" key="1">
    <source>
        <dbReference type="SAM" id="MobiDB-lite"/>
    </source>
</evidence>
<dbReference type="AlphaFoldDB" id="A0A7J6SFE2"/>
<dbReference type="EMBL" id="JABANM010015038">
    <property type="protein sequence ID" value="KAF4731714.1"/>
    <property type="molecule type" value="Genomic_DNA"/>
</dbReference>
<evidence type="ECO:0000259" key="2">
    <source>
        <dbReference type="Pfam" id="PF22667"/>
    </source>
</evidence>
<feature type="domain" description="Lon protease AAA+ ATPase lid" evidence="2">
    <location>
        <begin position="1"/>
        <end position="44"/>
    </location>
</feature>
<dbReference type="GO" id="GO:0051131">
    <property type="term" value="P:chaperone-mediated protein complex assembly"/>
    <property type="evidence" value="ECO:0007669"/>
    <property type="project" value="TreeGrafter"/>
</dbReference>